<comment type="caution">
    <text evidence="1">The sequence shown here is derived from an EMBL/GenBank/DDBJ whole genome shotgun (WGS) entry which is preliminary data.</text>
</comment>
<accession>A0ABQ4AP72</accession>
<keyword evidence="2" id="KW-1185">Reference proteome</keyword>
<evidence type="ECO:0000313" key="2">
    <source>
        <dbReference type="Proteomes" id="UP000631312"/>
    </source>
</evidence>
<dbReference type="EMBL" id="BOMP01000098">
    <property type="protein sequence ID" value="GIE42816.1"/>
    <property type="molecule type" value="Genomic_DNA"/>
</dbReference>
<sequence length="74" mass="8261">MPTMEEFMQALVTTQSEHIAALAKQTAILDRHTAMHKQHAGALARVSLDVQRLQDGVQQIVGMLDRLIEQGPRQ</sequence>
<organism evidence="1 2">
    <name type="scientific">Actinoplanes lobatus</name>
    <dbReference type="NCBI Taxonomy" id="113568"/>
    <lineage>
        <taxon>Bacteria</taxon>
        <taxon>Bacillati</taxon>
        <taxon>Actinomycetota</taxon>
        <taxon>Actinomycetes</taxon>
        <taxon>Micromonosporales</taxon>
        <taxon>Micromonosporaceae</taxon>
        <taxon>Actinoplanes</taxon>
    </lineage>
</organism>
<proteinExistence type="predicted"/>
<reference evidence="1 2" key="1">
    <citation type="submission" date="2021-01" db="EMBL/GenBank/DDBJ databases">
        <title>Whole genome shotgun sequence of Actinoplanes lobatus NBRC 12513.</title>
        <authorList>
            <person name="Komaki H."/>
            <person name="Tamura T."/>
        </authorList>
    </citation>
    <scope>NUCLEOTIDE SEQUENCE [LARGE SCALE GENOMIC DNA]</scope>
    <source>
        <strain evidence="1 2">NBRC 12513</strain>
    </source>
</reference>
<dbReference type="Proteomes" id="UP000631312">
    <property type="component" value="Unassembled WGS sequence"/>
</dbReference>
<evidence type="ECO:0000313" key="1">
    <source>
        <dbReference type="EMBL" id="GIE42816.1"/>
    </source>
</evidence>
<gene>
    <name evidence="1" type="ORF">Alo02nite_57140</name>
</gene>
<name>A0ABQ4AP72_9ACTN</name>
<protein>
    <submittedName>
        <fullName evidence="1">Uncharacterized protein</fullName>
    </submittedName>
</protein>